<sequence>MRGPLMKPLRTPDMQRKRQHRQHQQQQPAQAPQSRGLSLKQQIEQQHQQQLVPWSSSQPANASGTTPPSSQFIGGGPPSSEIVPFELVAEQLLQSGGPVRRLRFNASRQAKSLVVAKLPERLRSLKQPICISKDVPVGVIDVLPVSEWLTFERTLATQQPSPEEIEQRSKAQASLEAALTQRAAGLRRGSDSDEETRRGAVQGTAASSSLFEDELGLERQASKLQSQKKKRLKGFLKDRGGKSAANEYIDSALSIGNLRQEAVTWDFEEGERSDDEGGEAPQDAKDNAADTLEAEPVDSETDDDPEDPLTSFGQKMKNLLEKARDEEADAELNQYASDDDDEEGAEEKVQDAQPATPGPTGGPPSDVGQRSVVSSASRGSQAAPLQQSVDFRISQLPEDTRETLEAKVVRVMQQHMGRMAVKDFMSAFKVKQKNEEFKRIQRGDEQVTSATRHVHRGPSHKIAAYPMPPGTNQQNFTPYKNPRGGKAGGPSVGPSVRSTPAAKTVPPVAAPGGLRPREGVPRRLGAAPVAAAANAPQADALPFRFCIAAVSAQTGAVASPRPPKGASERVETENQQQYIDCLEMLLDLADASQQRVDKTSHPPEIRSCRVVVALPEELFLYAKRQSVLSDTKARSFADLKPPDVARVVLALITEYGTAIRQEKANALAAATAAPASLYEQRTAEKLPEQDDSQSASLDLLLCLCGLSWCPGLLLALEATGMGLGVFIALTAANLADAAAALVAAEAEQFAAALKAAETEDSTVAAELISISDCNKQHADNPELLLLKLVDAAATICKQREEYRQFVGNVPLETFGALNREAPAPLEAEAPAASVLLPSSSPAKGPPAHQQQRQGARREGGEGAVHEREKPSKPAKAPEHKRPKLYNSLTGAADPDDTSVALLLHCMLQQAASDAGAKLALQCRAYAFFPGVPESHVEHLLQMHSFEGLLSAIAGGPPVGAPVWPSGEPLASRWCVRETIPADRFAQLLGAAIRSRDFAIDGRVLPRTGHLLLALTHRTGPSRGSVDVWKSAATFSRRGFREWRRYLGASNMPPGLRCLIDLPPERHGIPRTHEVYVHLGEHVTIIATTYATGIAVEPSCIAWASKEPQAPVARAPLKLPARRGSLAATASTSDRSAAATAAEDTATPPPVREWRSCRVMLPGACSQLLGGYRLVVRGLKPSVRRLTPQPKDLQSEDCTLIHKARLQAQQHRKEPPPQDQEQQVPLNQLPRQEQEEQPKERPTLETLMETWLETLVEVASPSGHLIQVTSDGSLWERHIHNSHQTCADAAEVAEDPSLQGEAGASAAISAPVETQDSVFLHQGSARIWFGCREDTEVHRRVHPCGAVIRETLTGRVEIFMPNGDYVSRVPLQSEFASRCASLGLPPALKSLGNLYNCLPPGFQKGLQDLKQLSLAVLGDPFGTGREDQGFPGHWLTCTSDGQRFGRFRHQPVALADAAKEAEDHVLSVLRTLLSLESGNVAGPTTTDQWMEYRLSPSLSASKRDIRRGLLFSFTNTSLRAISRLNIPQGREPRETHKEDKTVVFPDETQITTKHHRGIQSVLVEHPQRVRVFILLTPTPAANLTQLTAAKEPCCSASPAWGADSLLTSSAPATADGAAEVVAGKKAIDAYETEASFGNGTRIIIRKAPGANPTVEVNQQRGASFKVDDSAQVVVRPPETSLTEGLQAHPTFVAVVIADDLLLQCNSVSVVFSLLTGELRGLKGDEELCIVGQFKFLRQETEAEAGAYWEGPWPFEEEGSSTSWRFPQHDWMKTEGSPEAVTTVRTFRLFPPFGSHEVRQFERNYAAYQTWEGMNSGLLHHLLPVEERSKPSDAQKSYYTTFRQLDPMCKPEKLSRTAALWGERGFLAARASVVSRGSLAALPGRMQAELSALNIMLFHVFMIGSASPTTAEHFVEDDRSPQPSTSQRITSNDGGFEAVQPTPAVFKLHGASTRAVSAAAARAACARRTALAKAANAEEKLRVKELDGQWAAPLDEEHKAATPPTGMASVKAAGAATEEMTGAVILGETLAAAASQALSLTERHRKVRVRQESASNEIWEICSSARRPQGPQDAFSLRQDSQRKPSPERQESLGRRALTASTAPEAQKGLTASGPPCGLKGGLEVMPQLIDFGVVSVGSSTLCRVSARLLGTEGSRVTAKIEALNGPPGVSVDVAESTPGQVAAGLKWKGAVRLKTALSPSNKAMGTMPSLLTAVLSIATQRHVACVPIRALISEETAPHRNAREDVLPCEWGIGPSQSEP</sequence>
<feature type="region of interest" description="Disordered" evidence="1">
    <location>
        <begin position="1910"/>
        <end position="1934"/>
    </location>
</feature>
<feature type="compositionally biased region" description="Acidic residues" evidence="1">
    <location>
        <begin position="292"/>
        <end position="307"/>
    </location>
</feature>
<dbReference type="VEuPathDB" id="ToxoDB:cyc_07010"/>
<feature type="region of interest" description="Disordered" evidence="1">
    <location>
        <begin position="1"/>
        <end position="78"/>
    </location>
</feature>
<feature type="compositionally biased region" description="Basic and acidic residues" evidence="1">
    <location>
        <begin position="188"/>
        <end position="198"/>
    </location>
</feature>
<evidence type="ECO:0000313" key="2">
    <source>
        <dbReference type="EMBL" id="OEH76118.1"/>
    </source>
</evidence>
<proteinExistence type="predicted"/>
<feature type="compositionally biased region" description="Basic and acidic residues" evidence="1">
    <location>
        <begin position="1231"/>
        <end position="1242"/>
    </location>
</feature>
<feature type="compositionally biased region" description="Polar residues" evidence="1">
    <location>
        <begin position="51"/>
        <end position="72"/>
    </location>
</feature>
<dbReference type="Proteomes" id="UP000095192">
    <property type="component" value="Unassembled WGS sequence"/>
</dbReference>
<dbReference type="VEuPathDB" id="ToxoDB:LOC113147516"/>
<feature type="compositionally biased region" description="Low complexity" evidence="1">
    <location>
        <begin position="24"/>
        <end position="33"/>
    </location>
</feature>
<name>A0A1D3CY45_9EIME</name>
<protein>
    <submittedName>
        <fullName evidence="2">Uncharacterized protein</fullName>
    </submittedName>
</protein>
<dbReference type="InParanoid" id="A0A1D3CY45"/>
<accession>A0A1D3CY45</accession>
<feature type="region of interest" description="Disordered" evidence="1">
    <location>
        <begin position="444"/>
        <end position="517"/>
    </location>
</feature>
<organism evidence="2 3">
    <name type="scientific">Cyclospora cayetanensis</name>
    <dbReference type="NCBI Taxonomy" id="88456"/>
    <lineage>
        <taxon>Eukaryota</taxon>
        <taxon>Sar</taxon>
        <taxon>Alveolata</taxon>
        <taxon>Apicomplexa</taxon>
        <taxon>Conoidasida</taxon>
        <taxon>Coccidia</taxon>
        <taxon>Eucoccidiorida</taxon>
        <taxon>Eimeriorina</taxon>
        <taxon>Eimeriidae</taxon>
        <taxon>Cyclospora</taxon>
    </lineage>
</organism>
<comment type="caution">
    <text evidence="2">The sequence shown here is derived from an EMBL/GenBank/DDBJ whole genome shotgun (WGS) entry which is preliminary data.</text>
</comment>
<feature type="region of interest" description="Disordered" evidence="1">
    <location>
        <begin position="1204"/>
        <end position="1242"/>
    </location>
</feature>
<feature type="compositionally biased region" description="Low complexity" evidence="1">
    <location>
        <begin position="41"/>
        <end position="50"/>
    </location>
</feature>
<evidence type="ECO:0000313" key="3">
    <source>
        <dbReference type="Proteomes" id="UP000095192"/>
    </source>
</evidence>
<gene>
    <name evidence="2" type="ORF">cyc_07010</name>
</gene>
<feature type="compositionally biased region" description="Low complexity" evidence="1">
    <location>
        <begin position="1126"/>
        <end position="1145"/>
    </location>
</feature>
<feature type="region of interest" description="Disordered" evidence="1">
    <location>
        <begin position="181"/>
        <end position="205"/>
    </location>
</feature>
<dbReference type="EMBL" id="JROU02001534">
    <property type="protein sequence ID" value="OEH76118.1"/>
    <property type="molecule type" value="Genomic_DNA"/>
</dbReference>
<feature type="region of interest" description="Disordered" evidence="1">
    <location>
        <begin position="2060"/>
        <end position="2112"/>
    </location>
</feature>
<feature type="compositionally biased region" description="Acidic residues" evidence="1">
    <location>
        <begin position="266"/>
        <end position="278"/>
    </location>
</feature>
<reference evidence="2 3" key="1">
    <citation type="journal article" date="2016" name="BMC Genomics">
        <title>Comparative genomics reveals Cyclospora cayetanensis possesses coccidia-like metabolism and invasion components but unique surface antigens.</title>
        <authorList>
            <person name="Liu S."/>
            <person name="Wang L."/>
            <person name="Zheng H."/>
            <person name="Xu Z."/>
            <person name="Roellig D.M."/>
            <person name="Li N."/>
            <person name="Frace M.A."/>
            <person name="Tang K."/>
            <person name="Arrowood M.J."/>
            <person name="Moss D.M."/>
            <person name="Zhang L."/>
            <person name="Feng Y."/>
            <person name="Xiao L."/>
        </authorList>
    </citation>
    <scope>NUCLEOTIDE SEQUENCE [LARGE SCALE GENOMIC DNA]</scope>
    <source>
        <strain evidence="2 3">CHN_HEN01</strain>
    </source>
</reference>
<evidence type="ECO:0000256" key="1">
    <source>
        <dbReference type="SAM" id="MobiDB-lite"/>
    </source>
</evidence>
<feature type="compositionally biased region" description="Basic and acidic residues" evidence="1">
    <location>
        <begin position="2078"/>
        <end position="2092"/>
    </location>
</feature>
<keyword evidence="3" id="KW-1185">Reference proteome</keyword>
<feature type="compositionally biased region" description="Polar residues" evidence="1">
    <location>
        <begin position="371"/>
        <end position="389"/>
    </location>
</feature>
<feature type="region of interest" description="Disordered" evidence="1">
    <location>
        <begin position="1123"/>
        <end position="1149"/>
    </location>
</feature>
<feature type="region of interest" description="Disordered" evidence="1">
    <location>
        <begin position="264"/>
        <end position="391"/>
    </location>
</feature>
<feature type="compositionally biased region" description="Low complexity" evidence="1">
    <location>
        <begin position="835"/>
        <end position="853"/>
    </location>
</feature>
<dbReference type="VEuPathDB" id="ToxoDB:LOC34623052"/>
<feature type="compositionally biased region" description="Polar residues" evidence="1">
    <location>
        <begin position="1919"/>
        <end position="1931"/>
    </location>
</feature>
<feature type="compositionally biased region" description="Low complexity" evidence="1">
    <location>
        <begin position="499"/>
        <end position="511"/>
    </location>
</feature>
<feature type="compositionally biased region" description="Low complexity" evidence="1">
    <location>
        <begin position="1218"/>
        <end position="1230"/>
    </location>
</feature>
<feature type="region of interest" description="Disordered" evidence="1">
    <location>
        <begin position="835"/>
        <end position="890"/>
    </location>
</feature>
<feature type="compositionally biased region" description="Basic and acidic residues" evidence="1">
    <location>
        <begin position="855"/>
        <end position="879"/>
    </location>
</feature>